<keyword evidence="3" id="KW-0336">GPI-anchor</keyword>
<evidence type="ECO:0000256" key="6">
    <source>
        <dbReference type="ARBA" id="ARBA00023180"/>
    </source>
</evidence>
<dbReference type="GO" id="GO:0005886">
    <property type="term" value="C:plasma membrane"/>
    <property type="evidence" value="ECO:0007669"/>
    <property type="project" value="UniProtKB-SubCell"/>
</dbReference>
<evidence type="ECO:0000259" key="9">
    <source>
        <dbReference type="Pfam" id="PF20238"/>
    </source>
</evidence>
<evidence type="ECO:0000313" key="10">
    <source>
        <dbReference type="EMBL" id="RPA86947.1"/>
    </source>
</evidence>
<dbReference type="CDD" id="cd21176">
    <property type="entry name" value="LPMO_auxiliary-like"/>
    <property type="match status" value="1"/>
</dbReference>
<feature type="chain" id="PRO_5018269693" description="Copper acquisition factor BIM1-like domain-containing protein" evidence="8">
    <location>
        <begin position="21"/>
        <end position="217"/>
    </location>
</feature>
<dbReference type="InterPro" id="IPR046530">
    <property type="entry name" value="BIM1-like_dom"/>
</dbReference>
<feature type="domain" description="Copper acquisition factor BIM1-like" evidence="9">
    <location>
        <begin position="31"/>
        <end position="176"/>
    </location>
</feature>
<protein>
    <recommendedName>
        <fullName evidence="9">Copper acquisition factor BIM1-like domain-containing protein</fullName>
    </recommendedName>
</protein>
<dbReference type="Proteomes" id="UP000275078">
    <property type="component" value="Unassembled WGS sequence"/>
</dbReference>
<gene>
    <name evidence="10" type="ORF">BJ508DRAFT_411094</name>
</gene>
<reference evidence="10 11" key="1">
    <citation type="journal article" date="2018" name="Nat. Ecol. Evol.">
        <title>Pezizomycetes genomes reveal the molecular basis of ectomycorrhizal truffle lifestyle.</title>
        <authorList>
            <person name="Murat C."/>
            <person name="Payen T."/>
            <person name="Noel B."/>
            <person name="Kuo A."/>
            <person name="Morin E."/>
            <person name="Chen J."/>
            <person name="Kohler A."/>
            <person name="Krizsan K."/>
            <person name="Balestrini R."/>
            <person name="Da Silva C."/>
            <person name="Montanini B."/>
            <person name="Hainaut M."/>
            <person name="Levati E."/>
            <person name="Barry K.W."/>
            <person name="Belfiori B."/>
            <person name="Cichocki N."/>
            <person name="Clum A."/>
            <person name="Dockter R.B."/>
            <person name="Fauchery L."/>
            <person name="Guy J."/>
            <person name="Iotti M."/>
            <person name="Le Tacon F."/>
            <person name="Lindquist E.A."/>
            <person name="Lipzen A."/>
            <person name="Malagnac F."/>
            <person name="Mello A."/>
            <person name="Molinier V."/>
            <person name="Miyauchi S."/>
            <person name="Poulain J."/>
            <person name="Riccioni C."/>
            <person name="Rubini A."/>
            <person name="Sitrit Y."/>
            <person name="Splivallo R."/>
            <person name="Traeger S."/>
            <person name="Wang M."/>
            <person name="Zifcakova L."/>
            <person name="Wipf D."/>
            <person name="Zambonelli A."/>
            <person name="Paolocci F."/>
            <person name="Nowrousian M."/>
            <person name="Ottonello S."/>
            <person name="Baldrian P."/>
            <person name="Spatafora J.W."/>
            <person name="Henrissat B."/>
            <person name="Nagy L.G."/>
            <person name="Aury J.M."/>
            <person name="Wincker P."/>
            <person name="Grigoriev I.V."/>
            <person name="Bonfante P."/>
            <person name="Martin F.M."/>
        </authorList>
    </citation>
    <scope>NUCLEOTIDE SEQUENCE [LARGE SCALE GENOMIC DNA]</scope>
    <source>
        <strain evidence="10 11">RN42</strain>
    </source>
</reference>
<dbReference type="Pfam" id="PF20238">
    <property type="entry name" value="BIM1-like_dom"/>
    <property type="match status" value="1"/>
</dbReference>
<organism evidence="10 11">
    <name type="scientific">Ascobolus immersus RN42</name>
    <dbReference type="NCBI Taxonomy" id="1160509"/>
    <lineage>
        <taxon>Eukaryota</taxon>
        <taxon>Fungi</taxon>
        <taxon>Dikarya</taxon>
        <taxon>Ascomycota</taxon>
        <taxon>Pezizomycotina</taxon>
        <taxon>Pezizomycetes</taxon>
        <taxon>Pezizales</taxon>
        <taxon>Ascobolaceae</taxon>
        <taxon>Ascobolus</taxon>
    </lineage>
</organism>
<dbReference type="InterPro" id="IPR046936">
    <property type="entry name" value="BIM1-like"/>
</dbReference>
<evidence type="ECO:0000256" key="7">
    <source>
        <dbReference type="ARBA" id="ARBA00023288"/>
    </source>
</evidence>
<keyword evidence="7" id="KW-0449">Lipoprotein</keyword>
<dbReference type="STRING" id="1160509.A0A3N4INE7"/>
<evidence type="ECO:0000256" key="3">
    <source>
        <dbReference type="ARBA" id="ARBA00022622"/>
    </source>
</evidence>
<feature type="signal peptide" evidence="8">
    <location>
        <begin position="1"/>
        <end position="20"/>
    </location>
</feature>
<dbReference type="OrthoDB" id="2587363at2759"/>
<dbReference type="PANTHER" id="PTHR34992:SF5">
    <property type="entry name" value="ANCHORED PROTEIN, PUTATIVE (AFU_ORTHOLOGUE AFUA_6G02800)-RELATED"/>
    <property type="match status" value="1"/>
</dbReference>
<sequence>MHGITSTLLLATGLIAGVAAQQGHGSDTTDMGPVAFMWPEDRAWNAADDNVGPCGSKEFAGKRTDFPLVGGSIALNIADPAEDVVVRMSFKNNPTSQSDFVDVISHIDDIVEGHQCYPIPASKIPRDAEEGTLATIQLEYWAQEAGKKKESFFACADVRFVPASKMTTAVPCFNVTSEEFATQEEVVLKNGGKTSGAGKVAAGLFLAAAGTVVAAMF</sequence>
<evidence type="ECO:0000256" key="4">
    <source>
        <dbReference type="ARBA" id="ARBA00022729"/>
    </source>
</evidence>
<evidence type="ECO:0000256" key="2">
    <source>
        <dbReference type="ARBA" id="ARBA00022475"/>
    </source>
</evidence>
<dbReference type="AlphaFoldDB" id="A0A3N4INE7"/>
<dbReference type="PANTHER" id="PTHR34992">
    <property type="entry name" value="HYPHAL ANASTAMOSIS-7 PROTEIN"/>
    <property type="match status" value="1"/>
</dbReference>
<name>A0A3N4INE7_ASCIM</name>
<keyword evidence="4 8" id="KW-0732">Signal</keyword>
<keyword evidence="2" id="KW-1003">Cell membrane</keyword>
<dbReference type="GO" id="GO:0098552">
    <property type="term" value="C:side of membrane"/>
    <property type="evidence" value="ECO:0007669"/>
    <property type="project" value="UniProtKB-KW"/>
</dbReference>
<accession>A0A3N4INE7</accession>
<proteinExistence type="predicted"/>
<evidence type="ECO:0000313" key="11">
    <source>
        <dbReference type="Proteomes" id="UP000275078"/>
    </source>
</evidence>
<keyword evidence="11" id="KW-1185">Reference proteome</keyword>
<evidence type="ECO:0000256" key="5">
    <source>
        <dbReference type="ARBA" id="ARBA00023136"/>
    </source>
</evidence>
<evidence type="ECO:0000256" key="8">
    <source>
        <dbReference type="SAM" id="SignalP"/>
    </source>
</evidence>
<evidence type="ECO:0000256" key="1">
    <source>
        <dbReference type="ARBA" id="ARBA00004609"/>
    </source>
</evidence>
<dbReference type="EMBL" id="ML119648">
    <property type="protein sequence ID" value="RPA86947.1"/>
    <property type="molecule type" value="Genomic_DNA"/>
</dbReference>
<keyword evidence="6" id="KW-0325">Glycoprotein</keyword>
<comment type="subcellular location">
    <subcellularLocation>
        <location evidence="1">Cell membrane</location>
        <topology evidence="1">Lipid-anchor</topology>
        <topology evidence="1">GPI-anchor</topology>
    </subcellularLocation>
</comment>
<keyword evidence="5" id="KW-0472">Membrane</keyword>